<feature type="transmembrane region" description="Helical" evidence="13">
    <location>
        <begin position="405"/>
        <end position="427"/>
    </location>
</feature>
<dbReference type="GO" id="GO:0005886">
    <property type="term" value="C:plasma membrane"/>
    <property type="evidence" value="ECO:0007669"/>
    <property type="project" value="UniProtKB-SubCell"/>
</dbReference>
<evidence type="ECO:0000256" key="2">
    <source>
        <dbReference type="ARBA" id="ARBA00004236"/>
    </source>
</evidence>
<sequence>MGTGDIELSANKVFHEGDGAPPDTAHQISTDSWLQVGFILTTGINSAYVLGYSGTVMVPLGWIGGVVGLILATMVSLHANALVANLHEHGGTRHIRYRDLAGYIYGKKAYSLTWALQYVNLFMINTGYIILAGSALKAAYVLFSDDGQMKLPYCIAIAGFVCAMFAICIPHLSALGIWLGVSTVFSLAYIVISFGLSLQDGLRSPPRDYSIPGDGVSRIFTTIGASANLVFAFNTGMLPEIQATIRQPAVKNMMKALYFQFTVGVLPLYLVAFTGYWAYGSSTSVYLLNNVNGPVWVKALANITAFLQSVIALHIFASPMYEFWDTKYGIEGSAMNVKNLSFRIGVRGGYLAFNTFVAAFLPFLGDFMSLTGAISTFPLTFILANHMYLQAKKNKLKNPEKFWHWLNICFFSLMSVAATIAAIRLIAVDSKTYHVFADL</sequence>
<feature type="transmembrane region" description="Helical" evidence="13">
    <location>
        <begin position="367"/>
        <end position="384"/>
    </location>
</feature>
<keyword evidence="7" id="KW-0769">Symport</keyword>
<evidence type="ECO:0000256" key="1">
    <source>
        <dbReference type="ARBA" id="ARBA00004127"/>
    </source>
</evidence>
<organism evidence="15 16">
    <name type="scientific">Clitoria ternatea</name>
    <name type="common">Butterfly pea</name>
    <dbReference type="NCBI Taxonomy" id="43366"/>
    <lineage>
        <taxon>Eukaryota</taxon>
        <taxon>Viridiplantae</taxon>
        <taxon>Streptophyta</taxon>
        <taxon>Embryophyta</taxon>
        <taxon>Tracheophyta</taxon>
        <taxon>Spermatophyta</taxon>
        <taxon>Magnoliopsida</taxon>
        <taxon>eudicotyledons</taxon>
        <taxon>Gunneridae</taxon>
        <taxon>Pentapetalae</taxon>
        <taxon>rosids</taxon>
        <taxon>fabids</taxon>
        <taxon>Fabales</taxon>
        <taxon>Fabaceae</taxon>
        <taxon>Papilionoideae</taxon>
        <taxon>50 kb inversion clade</taxon>
        <taxon>NPAAA clade</taxon>
        <taxon>indigoferoid/millettioid clade</taxon>
        <taxon>Phaseoleae</taxon>
        <taxon>Clitoria</taxon>
    </lineage>
</organism>
<evidence type="ECO:0000256" key="7">
    <source>
        <dbReference type="ARBA" id="ARBA00022847"/>
    </source>
</evidence>
<evidence type="ECO:0000259" key="14">
    <source>
        <dbReference type="Pfam" id="PF01490"/>
    </source>
</evidence>
<feature type="transmembrane region" description="Helical" evidence="13">
    <location>
        <begin position="257"/>
        <end position="279"/>
    </location>
</feature>
<accession>A0AAN9PV22</accession>
<dbReference type="GO" id="GO:0006865">
    <property type="term" value="P:amino acid transport"/>
    <property type="evidence" value="ECO:0007669"/>
    <property type="project" value="UniProtKB-KW"/>
</dbReference>
<feature type="transmembrane region" description="Helical" evidence="13">
    <location>
        <begin position="60"/>
        <end position="83"/>
    </location>
</feature>
<keyword evidence="9 13" id="KW-1133">Transmembrane helix</keyword>
<keyword evidence="8" id="KW-0029">Amino-acid transport</keyword>
<comment type="caution">
    <text evidence="15">The sequence shown here is derived from an EMBL/GenBank/DDBJ whole genome shotgun (WGS) entry which is preliminary data.</text>
</comment>
<feature type="transmembrane region" description="Helical" evidence="13">
    <location>
        <begin position="344"/>
        <end position="361"/>
    </location>
</feature>
<keyword evidence="4" id="KW-0813">Transport</keyword>
<proteinExistence type="inferred from homology"/>
<evidence type="ECO:0000256" key="6">
    <source>
        <dbReference type="ARBA" id="ARBA00022692"/>
    </source>
</evidence>
<feature type="transmembrane region" description="Helical" evidence="13">
    <location>
        <begin position="216"/>
        <end position="236"/>
    </location>
</feature>
<keyword evidence="16" id="KW-1185">Reference proteome</keyword>
<evidence type="ECO:0000256" key="12">
    <source>
        <dbReference type="ARBA" id="ARBA00045588"/>
    </source>
</evidence>
<evidence type="ECO:0000256" key="3">
    <source>
        <dbReference type="ARBA" id="ARBA00005590"/>
    </source>
</evidence>
<feature type="domain" description="Amino acid transporter transmembrane" evidence="14">
    <location>
        <begin position="30"/>
        <end position="423"/>
    </location>
</feature>
<comment type="subcellular location">
    <subcellularLocation>
        <location evidence="2">Cell membrane</location>
    </subcellularLocation>
    <subcellularLocation>
        <location evidence="1">Endomembrane system</location>
        <topology evidence="1">Multi-pass membrane protein</topology>
    </subcellularLocation>
</comment>
<feature type="transmembrane region" description="Helical" evidence="13">
    <location>
        <begin position="299"/>
        <end position="324"/>
    </location>
</feature>
<name>A0AAN9PV22_CLITE</name>
<keyword evidence="5" id="KW-1003">Cell membrane</keyword>
<keyword evidence="11" id="KW-0927">Auxin signaling pathway</keyword>
<evidence type="ECO:0000256" key="4">
    <source>
        <dbReference type="ARBA" id="ARBA00022448"/>
    </source>
</evidence>
<dbReference type="Pfam" id="PF01490">
    <property type="entry name" value="Aa_trans"/>
    <property type="match status" value="1"/>
</dbReference>
<dbReference type="EMBL" id="JAYKXN010000002">
    <property type="protein sequence ID" value="KAK7311267.1"/>
    <property type="molecule type" value="Genomic_DNA"/>
</dbReference>
<evidence type="ECO:0000313" key="16">
    <source>
        <dbReference type="Proteomes" id="UP001359559"/>
    </source>
</evidence>
<evidence type="ECO:0000256" key="8">
    <source>
        <dbReference type="ARBA" id="ARBA00022970"/>
    </source>
</evidence>
<dbReference type="GO" id="GO:0009734">
    <property type="term" value="P:auxin-activated signaling pathway"/>
    <property type="evidence" value="ECO:0007669"/>
    <property type="project" value="UniProtKB-KW"/>
</dbReference>
<comment type="function">
    <text evidence="12">Carrier protein involved in proton-driven auxin influx. Mediates the formation of auxin gradient from developing leaves (site of auxin biosynthesis) to tips by contributing to the loading of auxin in vascular tissues and facilitating acropetal (base to tip) auxin transport within inner tissues of the root apex, and basipetal (tip to base) auxin transport within outer tissues of the root apex. May be involved in lateral roots and nodules formation.</text>
</comment>
<dbReference type="AlphaFoldDB" id="A0AAN9PV22"/>
<feature type="transmembrane region" description="Helical" evidence="13">
    <location>
        <begin position="176"/>
        <end position="196"/>
    </location>
</feature>
<comment type="similarity">
    <text evidence="3">Belongs to the amino acid/polyamine transporter 2 family. Amino acid/auxin permease (AAAP) (TC 2.A.18.1) subfamily.</text>
</comment>
<gene>
    <name evidence="15" type="ORF">RJT34_09290</name>
</gene>
<dbReference type="GO" id="GO:0012505">
    <property type="term" value="C:endomembrane system"/>
    <property type="evidence" value="ECO:0007669"/>
    <property type="project" value="UniProtKB-SubCell"/>
</dbReference>
<feature type="transmembrane region" description="Helical" evidence="13">
    <location>
        <begin position="149"/>
        <end position="169"/>
    </location>
</feature>
<evidence type="ECO:0000313" key="15">
    <source>
        <dbReference type="EMBL" id="KAK7311267.1"/>
    </source>
</evidence>
<dbReference type="GO" id="GO:0015293">
    <property type="term" value="F:symporter activity"/>
    <property type="evidence" value="ECO:0007669"/>
    <property type="project" value="UniProtKB-KW"/>
</dbReference>
<dbReference type="Proteomes" id="UP001359559">
    <property type="component" value="Unassembled WGS sequence"/>
</dbReference>
<protein>
    <recommendedName>
        <fullName evidence="14">Amino acid transporter transmembrane domain-containing protein</fullName>
    </recommendedName>
</protein>
<reference evidence="15 16" key="1">
    <citation type="submission" date="2024-01" db="EMBL/GenBank/DDBJ databases">
        <title>The genomes of 5 underutilized Papilionoideae crops provide insights into root nodulation and disease resistance.</title>
        <authorList>
            <person name="Yuan L."/>
        </authorList>
    </citation>
    <scope>NUCLEOTIDE SEQUENCE [LARGE SCALE GENOMIC DNA]</scope>
    <source>
        <strain evidence="15">LY-2023</strain>
        <tissue evidence="15">Leaf</tissue>
    </source>
</reference>
<evidence type="ECO:0000256" key="9">
    <source>
        <dbReference type="ARBA" id="ARBA00022989"/>
    </source>
</evidence>
<dbReference type="PANTHER" id="PTHR48017">
    <property type="entry name" value="OS05G0424000 PROTEIN-RELATED"/>
    <property type="match status" value="1"/>
</dbReference>
<feature type="transmembrane region" description="Helical" evidence="13">
    <location>
        <begin position="118"/>
        <end position="143"/>
    </location>
</feature>
<evidence type="ECO:0000256" key="5">
    <source>
        <dbReference type="ARBA" id="ARBA00022475"/>
    </source>
</evidence>
<keyword evidence="10 13" id="KW-0472">Membrane</keyword>
<dbReference type="InterPro" id="IPR013057">
    <property type="entry name" value="AA_transpt_TM"/>
</dbReference>
<evidence type="ECO:0000256" key="13">
    <source>
        <dbReference type="SAM" id="Phobius"/>
    </source>
</evidence>
<evidence type="ECO:0000256" key="10">
    <source>
        <dbReference type="ARBA" id="ARBA00023136"/>
    </source>
</evidence>
<keyword evidence="6 13" id="KW-0812">Transmembrane</keyword>
<evidence type="ECO:0000256" key="11">
    <source>
        <dbReference type="ARBA" id="ARBA00023294"/>
    </source>
</evidence>